<protein>
    <submittedName>
        <fullName evidence="3">Uncharacterized protein</fullName>
    </submittedName>
</protein>
<evidence type="ECO:0000313" key="3">
    <source>
        <dbReference type="EMBL" id="GAU96336.1"/>
    </source>
</evidence>
<dbReference type="STRING" id="947166.A0A1D1V3H4"/>
<organism evidence="3 4">
    <name type="scientific">Ramazzottius varieornatus</name>
    <name type="common">Water bear</name>
    <name type="synonym">Tardigrade</name>
    <dbReference type="NCBI Taxonomy" id="947166"/>
    <lineage>
        <taxon>Eukaryota</taxon>
        <taxon>Metazoa</taxon>
        <taxon>Ecdysozoa</taxon>
        <taxon>Tardigrada</taxon>
        <taxon>Eutardigrada</taxon>
        <taxon>Parachela</taxon>
        <taxon>Hypsibioidea</taxon>
        <taxon>Ramazzottiidae</taxon>
        <taxon>Ramazzottius</taxon>
    </lineage>
</organism>
<keyword evidence="1" id="KW-0175">Coiled coil</keyword>
<comment type="caution">
    <text evidence="3">The sequence shown here is derived from an EMBL/GenBank/DDBJ whole genome shotgun (WGS) entry which is preliminary data.</text>
</comment>
<dbReference type="OrthoDB" id="10070574at2759"/>
<reference evidence="3 4" key="1">
    <citation type="journal article" date="2016" name="Nat. Commun.">
        <title>Extremotolerant tardigrade genome and improved radiotolerance of human cultured cells by tardigrade-unique protein.</title>
        <authorList>
            <person name="Hashimoto T."/>
            <person name="Horikawa D.D."/>
            <person name="Saito Y."/>
            <person name="Kuwahara H."/>
            <person name="Kozuka-Hata H."/>
            <person name="Shin-I T."/>
            <person name="Minakuchi Y."/>
            <person name="Ohishi K."/>
            <person name="Motoyama A."/>
            <person name="Aizu T."/>
            <person name="Enomoto A."/>
            <person name="Kondo K."/>
            <person name="Tanaka S."/>
            <person name="Hara Y."/>
            <person name="Koshikawa S."/>
            <person name="Sagara H."/>
            <person name="Miura T."/>
            <person name="Yokobori S."/>
            <person name="Miyagawa K."/>
            <person name="Suzuki Y."/>
            <person name="Kubo T."/>
            <person name="Oyama M."/>
            <person name="Kohara Y."/>
            <person name="Fujiyama A."/>
            <person name="Arakawa K."/>
            <person name="Katayama T."/>
            <person name="Toyoda A."/>
            <person name="Kunieda T."/>
        </authorList>
    </citation>
    <scope>NUCLEOTIDE SEQUENCE [LARGE SCALE GENOMIC DNA]</scope>
    <source>
        <strain evidence="3 4">YOKOZUNA-1</strain>
    </source>
</reference>
<feature type="coiled-coil region" evidence="1">
    <location>
        <begin position="860"/>
        <end position="947"/>
    </location>
</feature>
<dbReference type="Proteomes" id="UP000186922">
    <property type="component" value="Unassembled WGS sequence"/>
</dbReference>
<evidence type="ECO:0000256" key="2">
    <source>
        <dbReference type="SAM" id="MobiDB-lite"/>
    </source>
</evidence>
<feature type="compositionally biased region" description="Polar residues" evidence="2">
    <location>
        <begin position="207"/>
        <end position="239"/>
    </location>
</feature>
<evidence type="ECO:0000313" key="4">
    <source>
        <dbReference type="Proteomes" id="UP000186922"/>
    </source>
</evidence>
<name>A0A1D1V3H4_RAMVA</name>
<feature type="region of interest" description="Disordered" evidence="2">
    <location>
        <begin position="1"/>
        <end position="28"/>
    </location>
</feature>
<dbReference type="PANTHER" id="PTHR23159:SF31">
    <property type="entry name" value="CENTROSOME-ASSOCIATED PROTEIN CEP250 ISOFORM X1"/>
    <property type="match status" value="1"/>
</dbReference>
<feature type="coiled-coil region" evidence="1">
    <location>
        <begin position="649"/>
        <end position="823"/>
    </location>
</feature>
<feature type="compositionally biased region" description="Polar residues" evidence="2">
    <location>
        <begin position="252"/>
        <end position="262"/>
    </location>
</feature>
<dbReference type="AlphaFoldDB" id="A0A1D1V3H4"/>
<dbReference type="SUPFAM" id="SSF46579">
    <property type="entry name" value="Prefoldin"/>
    <property type="match status" value="1"/>
</dbReference>
<dbReference type="PANTHER" id="PTHR23159">
    <property type="entry name" value="CENTROSOMAL PROTEIN 2"/>
    <property type="match status" value="1"/>
</dbReference>
<gene>
    <name evidence="3" type="primary">RvY_07796-1</name>
    <name evidence="3" type="synonym">RvY_07796.1</name>
    <name evidence="3" type="ORF">RvY_07796</name>
</gene>
<feature type="region of interest" description="Disordered" evidence="2">
    <location>
        <begin position="198"/>
        <end position="274"/>
    </location>
</feature>
<sequence>MNQRPWKSGPLFPTANLNDDESGDNRLVDLSENSYSQPLSQNETSTSGSIDNILGTVMDDVPRQSSVRFTGVSTSHDSFRGTPPNFLNSSRLDRLSSYGTRSAPRLELCGKSGGKQQLHMIPTAQYDKTLEHLDKEVFHWRMRFEKMEHDYDHLNDAMVKFIEEMCQQGQIPQSGLPYVKEVARVQLELERLRLEHQKLQAKGSTEGVETQEVQPNAASTSRPPSQLTDTFRSESTAASPTKRPFQCHVAVNGTSPLNQKKTASPIPKGLTSADSNATFEDWNELDVSPQKASGSLSVPAQQSDTASQSSFAAEDITEKLEEARRAGYAQALEEIKFREETVEKPIVVESGTNPEVAEDPLPLSPTSDLQLDVTEYRGFPAARMGASSAMSPFKRTVLAGSERATLSSPKALLAASTPFIRPGQQRIPNMERKTFNMLIQRLKELVEFLTHGLNESFNSSETTMNLSTNATFFEANLDISLIPDIGSGDGSHVSFSLATKLQEIIDISKELSLHDAEVETDQHWVSLQEERASLVEQVEALTKALSAASEATRIAEAEVERLQVAHKASEEDLQKQIVEMESNSEALRSTLTSARQTNAHLEEELAELLEKIPALERQMAENQEQQMLLMEHAVPRPDCDASVGTDILMDDLEEDLRASLRLNENLNEQIDLLKNQLGSVESTKEYLKSRLDELEGVLSQLENSVAVRETLERQIAHLEDQCAKSNEDFGMLKEAYDKTRASLQAAAAEKMSLEHELNNVRWEKEAEMQELASKISQLDAELKQTYEAQKSLQEEVQTASEDIKVLVQQLRDKEAALTEQREACDRLEAFVNRERRNGAQQTDETWNNVKAEQTQMIGKLAVLIDQVEFLENNLKSVKAANENEVRSKEQVTISLGLTVNRLTEEAERLLGANEALDNEVTTLKGTLAATEEQLREEILRRQRWEKAVHKQIGKTQLVLGKATQQVVAYNGRVNKGVLNPLSENRRPE</sequence>
<feature type="region of interest" description="Disordered" evidence="2">
    <location>
        <begin position="286"/>
        <end position="312"/>
    </location>
</feature>
<feature type="coiled-coil region" evidence="1">
    <location>
        <begin position="531"/>
        <end position="625"/>
    </location>
</feature>
<feature type="compositionally biased region" description="Polar residues" evidence="2">
    <location>
        <begin position="290"/>
        <end position="311"/>
    </location>
</feature>
<keyword evidence="4" id="KW-1185">Reference proteome</keyword>
<accession>A0A1D1V3H4</accession>
<dbReference type="EMBL" id="BDGG01000003">
    <property type="protein sequence ID" value="GAU96336.1"/>
    <property type="molecule type" value="Genomic_DNA"/>
</dbReference>
<evidence type="ECO:0000256" key="1">
    <source>
        <dbReference type="SAM" id="Coils"/>
    </source>
</evidence>
<dbReference type="Gene3D" id="1.10.287.1490">
    <property type="match status" value="1"/>
</dbReference>
<proteinExistence type="predicted"/>